<dbReference type="PIRSF" id="PIRSF016104">
    <property type="entry name" value="GPI2"/>
    <property type="match status" value="1"/>
</dbReference>
<accession>A0A0D9QZ07</accession>
<dbReference type="GO" id="GO:0006506">
    <property type="term" value="P:GPI anchor biosynthetic process"/>
    <property type="evidence" value="ECO:0007669"/>
    <property type="project" value="UniProtKB-UniPathway"/>
</dbReference>
<dbReference type="Pfam" id="PF06432">
    <property type="entry name" value="GPI2"/>
    <property type="match status" value="1"/>
</dbReference>
<evidence type="ECO:0000313" key="9">
    <source>
        <dbReference type="Ensembl" id="ENSCSAP00000001596.1"/>
    </source>
</evidence>
<dbReference type="eggNOG" id="KOG3059">
    <property type="taxonomic scope" value="Eukaryota"/>
</dbReference>
<dbReference type="GO" id="GO:0000506">
    <property type="term" value="C:glycosylphosphatidylinositol-N-acetylglucosaminyltransferase (GPI-GnT) complex"/>
    <property type="evidence" value="ECO:0007669"/>
    <property type="project" value="TreeGrafter"/>
</dbReference>
<evidence type="ECO:0000256" key="1">
    <source>
        <dbReference type="ARBA" id="ARBA00004141"/>
    </source>
</evidence>
<dbReference type="PANTHER" id="PTHR12982">
    <property type="entry name" value="PHOSPHATIDYLINOSITOL GLYCAN, CLASS C"/>
    <property type="match status" value="1"/>
</dbReference>
<evidence type="ECO:0000256" key="6">
    <source>
        <dbReference type="ARBA" id="ARBA00022989"/>
    </source>
</evidence>
<dbReference type="Ensembl" id="ENSCSAT00000003316.1">
    <property type="protein sequence ID" value="ENSCSAP00000001596.1"/>
    <property type="gene ID" value="ENSCSAG00000005283.1"/>
</dbReference>
<dbReference type="Bgee" id="ENSCSAG00000005283">
    <property type="expression patterns" value="Expressed in prefrontal cortex and 7 other cell types or tissues"/>
</dbReference>
<dbReference type="STRING" id="60711.ENSCSAP00000001596"/>
<keyword evidence="10" id="KW-1185">Reference proteome</keyword>
<dbReference type="GeneTree" id="ENSGT00390000005496"/>
<sequence length="292" mass="33134">MCAQPVTNTKEVKWQRVLYEQQPFPDNCVDRRFLEEQFLEELRKNIHARKDQYWAVVFESSVLIPQLCSICVFLVIWWYMDEGLLAPHWLVGTVLASSLIGYILFELTDGSEGQKSGWIRWADLKSALVFITFTYGFSPVLRPCQSLSALTPAMLLFMLLGHLISFNYGANDAFVSILSLNTAILASGGLASRLPQSLHVSIMVTLAIQIFVLWLMLQEKLKAWTPKGYVVVTLLFPFGLGRAVGAIFFALLLISVSCLCSFYLIHLQLFKENIHGPWDEAEIKEDLSRFLS</sequence>
<comment type="similarity">
    <text evidence="3">Belongs to the PIGC family.</text>
</comment>
<evidence type="ECO:0008006" key="11">
    <source>
        <dbReference type="Google" id="ProtNLM"/>
    </source>
</evidence>
<keyword evidence="7 8" id="KW-0472">Membrane</keyword>
<evidence type="ECO:0000256" key="7">
    <source>
        <dbReference type="ARBA" id="ARBA00023136"/>
    </source>
</evidence>
<reference evidence="9" key="3">
    <citation type="submission" date="2025-09" db="UniProtKB">
        <authorList>
            <consortium name="Ensembl"/>
        </authorList>
    </citation>
    <scope>IDENTIFICATION</scope>
</reference>
<keyword evidence="5 8" id="KW-0812">Transmembrane</keyword>
<feature type="transmembrane region" description="Helical" evidence="8">
    <location>
        <begin position="53"/>
        <end position="80"/>
    </location>
</feature>
<name>A0A0D9QZ07_CHLSB</name>
<dbReference type="Proteomes" id="UP000029965">
    <property type="component" value="Chromosome 1"/>
</dbReference>
<evidence type="ECO:0000256" key="4">
    <source>
        <dbReference type="ARBA" id="ARBA00022502"/>
    </source>
</evidence>
<evidence type="ECO:0000256" key="3">
    <source>
        <dbReference type="ARBA" id="ARBA00008321"/>
    </source>
</evidence>
<keyword evidence="4" id="KW-0337">GPI-anchor biosynthesis</keyword>
<comment type="pathway">
    <text evidence="2">Glycolipid biosynthesis; glycosylphosphatidylinositol-anchor biosynthesis.</text>
</comment>
<feature type="transmembrane region" description="Helical" evidence="8">
    <location>
        <begin position="198"/>
        <end position="217"/>
    </location>
</feature>
<dbReference type="InterPro" id="IPR009450">
    <property type="entry name" value="Plno_GlcNAc_GPI2"/>
</dbReference>
<dbReference type="UniPathway" id="UPA00196"/>
<evidence type="ECO:0000256" key="8">
    <source>
        <dbReference type="SAM" id="Phobius"/>
    </source>
</evidence>
<proteinExistence type="inferred from homology"/>
<dbReference type="OMA" id="QIFVLWL"/>
<reference evidence="9 10" key="1">
    <citation type="submission" date="2014-03" db="EMBL/GenBank/DDBJ databases">
        <authorList>
            <person name="Warren W."/>
            <person name="Wilson R.K."/>
        </authorList>
    </citation>
    <scope>NUCLEOTIDE SEQUENCE</scope>
</reference>
<keyword evidence="6 8" id="KW-1133">Transmembrane helix</keyword>
<feature type="transmembrane region" description="Helical" evidence="8">
    <location>
        <begin position="86"/>
        <end position="105"/>
    </location>
</feature>
<comment type="subcellular location">
    <subcellularLocation>
        <location evidence="1">Membrane</location>
        <topology evidence="1">Multi-pass membrane protein</topology>
    </subcellularLocation>
</comment>
<evidence type="ECO:0000313" key="10">
    <source>
        <dbReference type="Proteomes" id="UP000029965"/>
    </source>
</evidence>
<feature type="transmembrane region" description="Helical" evidence="8">
    <location>
        <begin position="173"/>
        <end position="192"/>
    </location>
</feature>
<evidence type="ECO:0000256" key="5">
    <source>
        <dbReference type="ARBA" id="ARBA00022692"/>
    </source>
</evidence>
<feature type="transmembrane region" description="Helical" evidence="8">
    <location>
        <begin position="246"/>
        <end position="265"/>
    </location>
</feature>
<reference evidence="9" key="2">
    <citation type="submission" date="2025-08" db="UniProtKB">
        <authorList>
            <consortium name="Ensembl"/>
        </authorList>
    </citation>
    <scope>IDENTIFICATION</scope>
</reference>
<dbReference type="AlphaFoldDB" id="A0A0D9QZ07"/>
<evidence type="ECO:0000256" key="2">
    <source>
        <dbReference type="ARBA" id="ARBA00004687"/>
    </source>
</evidence>
<protein>
    <recommendedName>
        <fullName evidence="11">Phosphatidylinositol glycan anchor biosynthesis class C</fullName>
    </recommendedName>
</protein>
<organism evidence="9 10">
    <name type="scientific">Chlorocebus sabaeus</name>
    <name type="common">Green monkey</name>
    <name type="synonym">Simia sabaea</name>
    <dbReference type="NCBI Taxonomy" id="60711"/>
    <lineage>
        <taxon>Eukaryota</taxon>
        <taxon>Metazoa</taxon>
        <taxon>Chordata</taxon>
        <taxon>Craniata</taxon>
        <taxon>Vertebrata</taxon>
        <taxon>Euteleostomi</taxon>
        <taxon>Mammalia</taxon>
        <taxon>Eutheria</taxon>
        <taxon>Euarchontoglires</taxon>
        <taxon>Primates</taxon>
        <taxon>Haplorrhini</taxon>
        <taxon>Catarrhini</taxon>
        <taxon>Cercopithecidae</taxon>
        <taxon>Cercopithecinae</taxon>
        <taxon>Chlorocebus</taxon>
    </lineage>
</organism>
<dbReference type="PANTHER" id="PTHR12982:SF2">
    <property type="entry name" value="PHOSPHATIDYLINOSITOL GLYCAN ANCHOR BIOSYNTHESIS CLASS C"/>
    <property type="match status" value="1"/>
</dbReference>
<dbReference type="EMBL" id="AQIB01084934">
    <property type="status" value="NOT_ANNOTATED_CDS"/>
    <property type="molecule type" value="Genomic_DNA"/>
</dbReference>